<evidence type="ECO:0000259" key="2">
    <source>
        <dbReference type="Pfam" id="PF13229"/>
    </source>
</evidence>
<evidence type="ECO:0000256" key="1">
    <source>
        <dbReference type="SAM" id="SignalP"/>
    </source>
</evidence>
<feature type="chain" id="PRO_5014823948" evidence="1">
    <location>
        <begin position="26"/>
        <end position="668"/>
    </location>
</feature>
<keyword evidence="5" id="KW-1185">Reference proteome</keyword>
<dbReference type="InterPro" id="IPR011050">
    <property type="entry name" value="Pectin_lyase_fold/virulence"/>
</dbReference>
<protein>
    <submittedName>
        <fullName evidence="4">Uncharacterized protein</fullName>
    </submittedName>
</protein>
<dbReference type="EMBL" id="CP025791">
    <property type="protein sequence ID" value="AUP80500.1"/>
    <property type="molecule type" value="Genomic_DNA"/>
</dbReference>
<accession>A0A2K9PTV7</accession>
<proteinExistence type="predicted"/>
<dbReference type="Gene3D" id="2.160.20.10">
    <property type="entry name" value="Single-stranded right-handed beta-helix, Pectin lyase-like"/>
    <property type="match status" value="2"/>
</dbReference>
<dbReference type="SUPFAM" id="SSF51126">
    <property type="entry name" value="Pectin lyase-like"/>
    <property type="match status" value="1"/>
</dbReference>
<dbReference type="PANTHER" id="PTHR36453">
    <property type="entry name" value="SECRETED PROTEIN-RELATED"/>
    <property type="match status" value="1"/>
</dbReference>
<dbReference type="InterPro" id="IPR006626">
    <property type="entry name" value="PbH1"/>
</dbReference>
<keyword evidence="1" id="KW-0732">Signal</keyword>
<evidence type="ECO:0000259" key="3">
    <source>
        <dbReference type="Pfam" id="PF21231"/>
    </source>
</evidence>
<dbReference type="PANTHER" id="PTHR36453:SF1">
    <property type="entry name" value="RIGHT HANDED BETA HELIX DOMAIN-CONTAINING PROTEIN"/>
    <property type="match status" value="1"/>
</dbReference>
<dbReference type="InterPro" id="IPR039448">
    <property type="entry name" value="Beta_helix"/>
</dbReference>
<feature type="signal peptide" evidence="1">
    <location>
        <begin position="1"/>
        <end position="25"/>
    </location>
</feature>
<dbReference type="InterPro" id="IPR012334">
    <property type="entry name" value="Pectin_lyas_fold"/>
</dbReference>
<evidence type="ECO:0000313" key="4">
    <source>
        <dbReference type="EMBL" id="AUP80500.1"/>
    </source>
</evidence>
<reference evidence="4 5" key="1">
    <citation type="submission" date="2018-01" db="EMBL/GenBank/DDBJ databases">
        <title>Complete genome sequence of Flavivirga eckloniae ECD14 isolated from seaweed Ecklonia cava.</title>
        <authorList>
            <person name="Lee J.H."/>
            <person name="Baik K.S."/>
            <person name="Seong C.N."/>
        </authorList>
    </citation>
    <scope>NUCLEOTIDE SEQUENCE [LARGE SCALE GENOMIC DNA]</scope>
    <source>
        <strain evidence="4 5">ECD14</strain>
    </source>
</reference>
<dbReference type="Pfam" id="PF13229">
    <property type="entry name" value="Beta_helix"/>
    <property type="match status" value="1"/>
</dbReference>
<dbReference type="KEGG" id="fek:C1H87_17995"/>
<dbReference type="RefSeq" id="WP_102757146.1">
    <property type="nucleotide sequence ID" value="NZ_CP025791.1"/>
</dbReference>
<dbReference type="InterPro" id="IPR048482">
    <property type="entry name" value="GH141_ins"/>
</dbReference>
<dbReference type="PROSITE" id="PS51257">
    <property type="entry name" value="PROKAR_LIPOPROTEIN"/>
    <property type="match status" value="1"/>
</dbReference>
<dbReference type="Pfam" id="PF21231">
    <property type="entry name" value="GH141_M"/>
    <property type="match status" value="1"/>
</dbReference>
<dbReference type="AlphaFoldDB" id="A0A2K9PTV7"/>
<name>A0A2K9PTV7_9FLAO</name>
<sequence>MKFKPRFLLFACSAVLVLLIFSCEKQDPLFLYVSTTGLDTNIGSEAEPFLTIEKALAESRKSNGEKNIVVKEGSYFNVNLELGRSDSNLTLRAEGDKKPILYGGQKITNFKAEGDFVYADVAGTRHREWDFRVVEVNGEIRERARFPEKGAFTHLNEFDVRWLSSEAGGWERKPTQLEKTTLKYNPEDLSETLDVNNAELTIYHEWDETLVGLKGHDVANNILHFDNESQHPPGAFAKRNPNAQTYVVWNTVEGMTKPGSWYLDRTRERLYYWPKEGESISELEIVVPRFQNIIKFNNGIKNVTISGFTLASTTTKLVTGGYAALKFEGAISGKDIRNISLENLTIKNVGGWGVKFSGKDVSINGCDIKNCGAGAISYRGKNVKINNNKLHDIGLVYSSAVGIIGNGDSNTISHNEIYNMPYCGINGIGSNSLVEGNIIHNIKTFMQDGGAIYMFGHKNTVVRNNVVLSKPDSGIKVYAYYLDEGCKNCVVEHNVSYNAMVPVQAHMTKACRYENNIFIDEGDQVIAYANSSDLSFKKNILIANSIDFKGPDKSSPDFVKKESNRVMKSYSSAIGITSWENNIFYSVSDTINLNQLAQYELVKKKPLKALDGTVFESPELQGVMEGNFSSSNKALITSKDIHLQSFSSAGWNSDLPGLISIYYNPDFD</sequence>
<feature type="domain" description="GH141-like insertion" evidence="3">
    <location>
        <begin position="119"/>
        <end position="275"/>
    </location>
</feature>
<evidence type="ECO:0000313" key="5">
    <source>
        <dbReference type="Proteomes" id="UP000235826"/>
    </source>
</evidence>
<gene>
    <name evidence="4" type="ORF">C1H87_17995</name>
</gene>
<feature type="domain" description="Right handed beta helix" evidence="2">
    <location>
        <begin position="331"/>
        <end position="479"/>
    </location>
</feature>
<dbReference type="Proteomes" id="UP000235826">
    <property type="component" value="Chromosome"/>
</dbReference>
<organism evidence="4 5">
    <name type="scientific">Flavivirga eckloniae</name>
    <dbReference type="NCBI Taxonomy" id="1803846"/>
    <lineage>
        <taxon>Bacteria</taxon>
        <taxon>Pseudomonadati</taxon>
        <taxon>Bacteroidota</taxon>
        <taxon>Flavobacteriia</taxon>
        <taxon>Flavobacteriales</taxon>
        <taxon>Flavobacteriaceae</taxon>
        <taxon>Flavivirga</taxon>
    </lineage>
</organism>
<dbReference type="OrthoDB" id="9808066at2"/>
<dbReference type="SMART" id="SM00710">
    <property type="entry name" value="PbH1"/>
    <property type="match status" value="5"/>
</dbReference>